<protein>
    <recommendedName>
        <fullName evidence="4">F-box domain-containing protein</fullName>
    </recommendedName>
</protein>
<evidence type="ECO:0000313" key="2">
    <source>
        <dbReference type="EMBL" id="KAK3679420.1"/>
    </source>
</evidence>
<dbReference type="AlphaFoldDB" id="A0AAE1C5X4"/>
<evidence type="ECO:0000313" key="3">
    <source>
        <dbReference type="Proteomes" id="UP001274830"/>
    </source>
</evidence>
<accession>A0AAE1C5X4</accession>
<feature type="compositionally biased region" description="Basic and acidic residues" evidence="1">
    <location>
        <begin position="1"/>
        <end position="17"/>
    </location>
</feature>
<dbReference type="EMBL" id="JAUTXT010000002">
    <property type="protein sequence ID" value="KAK3679420.1"/>
    <property type="molecule type" value="Genomic_DNA"/>
</dbReference>
<keyword evidence="3" id="KW-1185">Reference proteome</keyword>
<proteinExistence type="predicted"/>
<evidence type="ECO:0008006" key="4">
    <source>
        <dbReference type="Google" id="ProtNLM"/>
    </source>
</evidence>
<sequence length="298" mass="33705">MAGRKRQAESVESDDKARKQRKVIPKPTRITRGMTIDAPRKAVFNTSELLESILQYLPTKVLFVTQRVSRQFCLAIRGSSKLQDRMLGRSKTQHDAEPLTIVRVATHKYRLVHIKDTKEASSDVTIGLDNMPTVLTRGVLHPLLRAEGWLRDPVERVFYGNSGQFRFARRPLLLKAGSWREVRLSNVACKVAEIRLHWSANPNGGSSGFIFAGCRTEAIDGFTIGGLLDAALDQDRQEYVYHLDGRVRREQGTARSILERLQRISGKEVCLQDFSVSLEDVIELSDEERAGVEDYKKV</sequence>
<evidence type="ECO:0000256" key="1">
    <source>
        <dbReference type="SAM" id="MobiDB-lite"/>
    </source>
</evidence>
<name>A0AAE1C5X4_9PEZI</name>
<dbReference type="Proteomes" id="UP001274830">
    <property type="component" value="Unassembled WGS sequence"/>
</dbReference>
<organism evidence="2 3">
    <name type="scientific">Recurvomyces mirabilis</name>
    <dbReference type="NCBI Taxonomy" id="574656"/>
    <lineage>
        <taxon>Eukaryota</taxon>
        <taxon>Fungi</taxon>
        <taxon>Dikarya</taxon>
        <taxon>Ascomycota</taxon>
        <taxon>Pezizomycotina</taxon>
        <taxon>Dothideomycetes</taxon>
        <taxon>Dothideomycetidae</taxon>
        <taxon>Mycosphaerellales</taxon>
        <taxon>Teratosphaeriaceae</taxon>
        <taxon>Recurvomyces</taxon>
    </lineage>
</organism>
<comment type="caution">
    <text evidence="2">The sequence shown here is derived from an EMBL/GenBank/DDBJ whole genome shotgun (WGS) entry which is preliminary data.</text>
</comment>
<reference evidence="2" key="1">
    <citation type="submission" date="2023-07" db="EMBL/GenBank/DDBJ databases">
        <title>Black Yeasts Isolated from many extreme environments.</title>
        <authorList>
            <person name="Coleine C."/>
            <person name="Stajich J.E."/>
            <person name="Selbmann L."/>
        </authorList>
    </citation>
    <scope>NUCLEOTIDE SEQUENCE</scope>
    <source>
        <strain evidence="2">CCFEE 5485</strain>
    </source>
</reference>
<gene>
    <name evidence="2" type="ORF">LTR78_000981</name>
</gene>
<feature type="region of interest" description="Disordered" evidence="1">
    <location>
        <begin position="1"/>
        <end position="25"/>
    </location>
</feature>